<proteinExistence type="predicted"/>
<protein>
    <submittedName>
        <fullName evidence="1">DnaJ-domain-containing protein</fullName>
    </submittedName>
</protein>
<accession>A0ACB8TT94</accession>
<evidence type="ECO:0000313" key="2">
    <source>
        <dbReference type="Proteomes" id="UP001055072"/>
    </source>
</evidence>
<dbReference type="EMBL" id="MU274933">
    <property type="protein sequence ID" value="KAI0085265.1"/>
    <property type="molecule type" value="Genomic_DNA"/>
</dbReference>
<comment type="caution">
    <text evidence="1">The sequence shown here is derived from an EMBL/GenBank/DDBJ whole genome shotgun (WGS) entry which is preliminary data.</text>
</comment>
<keyword evidence="2" id="KW-1185">Reference proteome</keyword>
<dbReference type="Proteomes" id="UP001055072">
    <property type="component" value="Unassembled WGS sequence"/>
</dbReference>
<name>A0ACB8TT94_9APHY</name>
<sequence>MSSSYPTIDSRPLLPHIATTCSQCHIQLEFPVPNPSPRNGSLLNIRCFKCGTVFTHAFYPTQVSKTPLSRPEVASSPTSRSAPETSRRGRKIGTDERPLETGYYDLLGVQVDATTDEIKKAYRRLAIKLHPDKNRDDPNAEEKFKEIAIAYQTLSDPTLRKKYNEFGSKDSAPEGGFVDPEEVFGAIFGGERFIPIIGHISLAKDMKAALQEEDEEDPNKPVQRDAKGKEILSPEEKAKRDEKQRKVQAEKAAARAERVQKLVENLERKLGIFAESASGPNDPEVTRSYRQICALEADDLKTESYGVDLLQAIGFVYVAKSKHFLASNQTLFGVGGWLHNVQGKYHVFSETVSTLRSAMELKSVFEQIQAAEAAGNLSPEEKKRLEEQAAEKGLQALFKGTKLEIESILREVCDRVLEDPNITRYKAQLRAVALQILGDAYMAVKKDNDEQQQIHNEESEYVRVETKNSRQRDSMRAGQS</sequence>
<gene>
    <name evidence="1" type="ORF">BDY19DRAFT_896892</name>
</gene>
<organism evidence="1 2">
    <name type="scientific">Irpex rosettiformis</name>
    <dbReference type="NCBI Taxonomy" id="378272"/>
    <lineage>
        <taxon>Eukaryota</taxon>
        <taxon>Fungi</taxon>
        <taxon>Dikarya</taxon>
        <taxon>Basidiomycota</taxon>
        <taxon>Agaricomycotina</taxon>
        <taxon>Agaricomycetes</taxon>
        <taxon>Polyporales</taxon>
        <taxon>Irpicaceae</taxon>
        <taxon>Irpex</taxon>
    </lineage>
</organism>
<reference evidence="1" key="1">
    <citation type="journal article" date="2021" name="Environ. Microbiol.">
        <title>Gene family expansions and transcriptome signatures uncover fungal adaptations to wood decay.</title>
        <authorList>
            <person name="Hage H."/>
            <person name="Miyauchi S."/>
            <person name="Viragh M."/>
            <person name="Drula E."/>
            <person name="Min B."/>
            <person name="Chaduli D."/>
            <person name="Navarro D."/>
            <person name="Favel A."/>
            <person name="Norest M."/>
            <person name="Lesage-Meessen L."/>
            <person name="Balint B."/>
            <person name="Merenyi Z."/>
            <person name="de Eugenio L."/>
            <person name="Morin E."/>
            <person name="Martinez A.T."/>
            <person name="Baldrian P."/>
            <person name="Stursova M."/>
            <person name="Martinez M.J."/>
            <person name="Novotny C."/>
            <person name="Magnuson J.K."/>
            <person name="Spatafora J.W."/>
            <person name="Maurice S."/>
            <person name="Pangilinan J."/>
            <person name="Andreopoulos W."/>
            <person name="LaButti K."/>
            <person name="Hundley H."/>
            <person name="Na H."/>
            <person name="Kuo A."/>
            <person name="Barry K."/>
            <person name="Lipzen A."/>
            <person name="Henrissat B."/>
            <person name="Riley R."/>
            <person name="Ahrendt S."/>
            <person name="Nagy L.G."/>
            <person name="Grigoriev I.V."/>
            <person name="Martin F."/>
            <person name="Rosso M.N."/>
        </authorList>
    </citation>
    <scope>NUCLEOTIDE SEQUENCE</scope>
    <source>
        <strain evidence="1">CBS 384.51</strain>
    </source>
</reference>
<evidence type="ECO:0000313" key="1">
    <source>
        <dbReference type="EMBL" id="KAI0085265.1"/>
    </source>
</evidence>